<comment type="caution">
    <text evidence="1">The sequence shown here is derived from an EMBL/GenBank/DDBJ whole genome shotgun (WGS) entry which is preliminary data.</text>
</comment>
<protein>
    <submittedName>
        <fullName evidence="1">Uncharacterized protein</fullName>
    </submittedName>
</protein>
<dbReference type="Proteomes" id="UP001487740">
    <property type="component" value="Unassembled WGS sequence"/>
</dbReference>
<reference evidence="1 2" key="1">
    <citation type="submission" date="2023-03" db="EMBL/GenBank/DDBJ databases">
        <title>High-quality genome of Scylla paramamosain provides insights in environmental adaptation.</title>
        <authorList>
            <person name="Zhang L."/>
        </authorList>
    </citation>
    <scope>NUCLEOTIDE SEQUENCE [LARGE SCALE GENOMIC DNA]</scope>
    <source>
        <strain evidence="1">LZ_2023a</strain>
        <tissue evidence="1">Muscle</tissue>
    </source>
</reference>
<organism evidence="1 2">
    <name type="scientific">Scylla paramamosain</name>
    <name type="common">Mud crab</name>
    <dbReference type="NCBI Taxonomy" id="85552"/>
    <lineage>
        <taxon>Eukaryota</taxon>
        <taxon>Metazoa</taxon>
        <taxon>Ecdysozoa</taxon>
        <taxon>Arthropoda</taxon>
        <taxon>Crustacea</taxon>
        <taxon>Multicrustacea</taxon>
        <taxon>Malacostraca</taxon>
        <taxon>Eumalacostraca</taxon>
        <taxon>Eucarida</taxon>
        <taxon>Decapoda</taxon>
        <taxon>Pleocyemata</taxon>
        <taxon>Brachyura</taxon>
        <taxon>Eubrachyura</taxon>
        <taxon>Portunoidea</taxon>
        <taxon>Portunidae</taxon>
        <taxon>Portuninae</taxon>
        <taxon>Scylla</taxon>
    </lineage>
</organism>
<dbReference type="EMBL" id="JARAKH010000021">
    <property type="protein sequence ID" value="KAK8393091.1"/>
    <property type="molecule type" value="Genomic_DNA"/>
</dbReference>
<keyword evidence="2" id="KW-1185">Reference proteome</keyword>
<dbReference type="AlphaFoldDB" id="A0AAW0TZZ7"/>
<name>A0AAW0TZZ7_SCYPA</name>
<evidence type="ECO:0000313" key="2">
    <source>
        <dbReference type="Proteomes" id="UP001487740"/>
    </source>
</evidence>
<evidence type="ECO:0000313" key="1">
    <source>
        <dbReference type="EMBL" id="KAK8393091.1"/>
    </source>
</evidence>
<proteinExistence type="predicted"/>
<gene>
    <name evidence="1" type="ORF">O3P69_013255</name>
</gene>
<sequence>MTSMITFYECVDRGKGASANCLDSAGGLRQGKARVQQVFVAGGPGESARVPSPTIKTFEEKLGDLSEEQQQHMTIGASKDPQTFPFQRQLTNCFYATECMPPSCLGRFSYIGEGAEAMTLLAIYYTPPSRIPAGFSKGLQRWRH</sequence>
<accession>A0AAW0TZZ7</accession>